<organism evidence="3 4">
    <name type="scientific">Paracoccus marinaquae</name>
    <dbReference type="NCBI Taxonomy" id="2841926"/>
    <lineage>
        <taxon>Bacteria</taxon>
        <taxon>Pseudomonadati</taxon>
        <taxon>Pseudomonadota</taxon>
        <taxon>Alphaproteobacteria</taxon>
        <taxon>Rhodobacterales</taxon>
        <taxon>Paracoccaceae</taxon>
        <taxon>Paracoccus</taxon>
    </lineage>
</organism>
<dbReference type="Proteomes" id="UP001166191">
    <property type="component" value="Unassembled WGS sequence"/>
</dbReference>
<evidence type="ECO:0000256" key="2">
    <source>
        <dbReference type="SAM" id="SignalP"/>
    </source>
</evidence>
<feature type="chain" id="PRO_5046268169" evidence="2">
    <location>
        <begin position="23"/>
        <end position="192"/>
    </location>
</feature>
<keyword evidence="4" id="KW-1185">Reference proteome</keyword>
<feature type="region of interest" description="Disordered" evidence="1">
    <location>
        <begin position="62"/>
        <end position="82"/>
    </location>
</feature>
<evidence type="ECO:0000313" key="4">
    <source>
        <dbReference type="Proteomes" id="UP001166191"/>
    </source>
</evidence>
<evidence type="ECO:0000256" key="1">
    <source>
        <dbReference type="SAM" id="MobiDB-lite"/>
    </source>
</evidence>
<keyword evidence="2" id="KW-0732">Signal</keyword>
<feature type="signal peptide" evidence="2">
    <location>
        <begin position="1"/>
        <end position="22"/>
    </location>
</feature>
<gene>
    <name evidence="3" type="ORF">KNW02_01290</name>
</gene>
<name>A0ABS6AGD6_9RHOB</name>
<dbReference type="RefSeq" id="WP_216031433.1">
    <property type="nucleotide sequence ID" value="NZ_JAHKNG010000001.1"/>
</dbReference>
<comment type="caution">
    <text evidence="3">The sequence shown here is derived from an EMBL/GenBank/DDBJ whole genome shotgun (WGS) entry which is preliminary data.</text>
</comment>
<accession>A0ABS6AGD6</accession>
<evidence type="ECO:0000313" key="3">
    <source>
        <dbReference type="EMBL" id="MBU3028750.1"/>
    </source>
</evidence>
<sequence>MAGRTGWAGLLGLALILGTAPASPAAAQMSEEELQRCIWRCLADSPGAASSQYEACTRRECSGDAPAAQPTARSGWGNTGGTSGGQMASVTVGLSTLSYVCERGKPALLAISGLPGPSNGITVQVDNQSFQPPFASRDGVHYTAARAGSALLNALLSGNSVQIRNPGGNSVSSFSLKGSGKAIGTAMSRCGL</sequence>
<proteinExistence type="predicted"/>
<reference evidence="3" key="1">
    <citation type="submission" date="2021-06" db="EMBL/GenBank/DDBJ databases">
        <title>Paracoccus bacterium XHP0099 sp. nov., isolated from the surface waters of the Yellow Sea.</title>
        <authorList>
            <person name="Xue H."/>
            <person name="Zhang D."/>
        </authorList>
    </citation>
    <scope>NUCLEOTIDE SEQUENCE</scope>
    <source>
        <strain evidence="3">XHP0099</strain>
    </source>
</reference>
<protein>
    <submittedName>
        <fullName evidence="3">Uncharacterized protein</fullName>
    </submittedName>
</protein>
<dbReference type="EMBL" id="JAHKNG010000001">
    <property type="protein sequence ID" value="MBU3028750.1"/>
    <property type="molecule type" value="Genomic_DNA"/>
</dbReference>